<dbReference type="Proteomes" id="UP000828390">
    <property type="component" value="Unassembled WGS sequence"/>
</dbReference>
<evidence type="ECO:0000256" key="1">
    <source>
        <dbReference type="SAM" id="MobiDB-lite"/>
    </source>
</evidence>
<name>A0A9D4KWT0_DREPO</name>
<keyword evidence="3" id="KW-1185">Reference proteome</keyword>
<reference evidence="2" key="2">
    <citation type="submission" date="2020-11" db="EMBL/GenBank/DDBJ databases">
        <authorList>
            <person name="McCartney M.A."/>
            <person name="Auch B."/>
            <person name="Kono T."/>
            <person name="Mallez S."/>
            <person name="Becker A."/>
            <person name="Gohl D.M."/>
            <person name="Silverstein K.A.T."/>
            <person name="Koren S."/>
            <person name="Bechman K.B."/>
            <person name="Herman A."/>
            <person name="Abrahante J.E."/>
            <person name="Garbe J."/>
        </authorList>
    </citation>
    <scope>NUCLEOTIDE SEQUENCE</scope>
    <source>
        <strain evidence="2">Duluth1</strain>
        <tissue evidence="2">Whole animal</tissue>
    </source>
</reference>
<gene>
    <name evidence="2" type="ORF">DPMN_089924</name>
</gene>
<sequence>MSIRNHQQDIPMVILKESDRKSIRENPYGPRQAKETRHKTKVNLPLCRCKAITDFSAKKVPVFSDNSTA</sequence>
<accession>A0A9D4KWT0</accession>
<evidence type="ECO:0000313" key="3">
    <source>
        <dbReference type="Proteomes" id="UP000828390"/>
    </source>
</evidence>
<comment type="caution">
    <text evidence="2">The sequence shown here is derived from an EMBL/GenBank/DDBJ whole genome shotgun (WGS) entry which is preliminary data.</text>
</comment>
<reference evidence="2" key="1">
    <citation type="journal article" date="2019" name="bioRxiv">
        <title>The Genome of the Zebra Mussel, Dreissena polymorpha: A Resource for Invasive Species Research.</title>
        <authorList>
            <person name="McCartney M.A."/>
            <person name="Auch B."/>
            <person name="Kono T."/>
            <person name="Mallez S."/>
            <person name="Zhang Y."/>
            <person name="Obille A."/>
            <person name="Becker A."/>
            <person name="Abrahante J.E."/>
            <person name="Garbe J."/>
            <person name="Badalamenti J.P."/>
            <person name="Herman A."/>
            <person name="Mangelson H."/>
            <person name="Liachko I."/>
            <person name="Sullivan S."/>
            <person name="Sone E.D."/>
            <person name="Koren S."/>
            <person name="Silverstein K.A.T."/>
            <person name="Beckman K.B."/>
            <person name="Gohl D.M."/>
        </authorList>
    </citation>
    <scope>NUCLEOTIDE SEQUENCE</scope>
    <source>
        <strain evidence="2">Duluth1</strain>
        <tissue evidence="2">Whole animal</tissue>
    </source>
</reference>
<organism evidence="2 3">
    <name type="scientific">Dreissena polymorpha</name>
    <name type="common">Zebra mussel</name>
    <name type="synonym">Mytilus polymorpha</name>
    <dbReference type="NCBI Taxonomy" id="45954"/>
    <lineage>
        <taxon>Eukaryota</taxon>
        <taxon>Metazoa</taxon>
        <taxon>Spiralia</taxon>
        <taxon>Lophotrochozoa</taxon>
        <taxon>Mollusca</taxon>
        <taxon>Bivalvia</taxon>
        <taxon>Autobranchia</taxon>
        <taxon>Heteroconchia</taxon>
        <taxon>Euheterodonta</taxon>
        <taxon>Imparidentia</taxon>
        <taxon>Neoheterodontei</taxon>
        <taxon>Myida</taxon>
        <taxon>Dreissenoidea</taxon>
        <taxon>Dreissenidae</taxon>
        <taxon>Dreissena</taxon>
    </lineage>
</organism>
<evidence type="ECO:0000313" key="2">
    <source>
        <dbReference type="EMBL" id="KAH3847597.1"/>
    </source>
</evidence>
<feature type="region of interest" description="Disordered" evidence="1">
    <location>
        <begin position="1"/>
        <end position="39"/>
    </location>
</feature>
<dbReference type="EMBL" id="JAIWYP010000003">
    <property type="protein sequence ID" value="KAH3847597.1"/>
    <property type="molecule type" value="Genomic_DNA"/>
</dbReference>
<dbReference type="AlphaFoldDB" id="A0A9D4KWT0"/>
<proteinExistence type="predicted"/>
<protein>
    <submittedName>
        <fullName evidence="2">Uncharacterized protein</fullName>
    </submittedName>
</protein>